<dbReference type="AlphaFoldDB" id="M8BYW2"/>
<comment type="subcellular location">
    <subcellularLocation>
        <location evidence="1 10">Cytoplasm</location>
    </subcellularLocation>
</comment>
<reference evidence="12" key="1">
    <citation type="submission" date="2015-06" db="UniProtKB">
        <authorList>
            <consortium name="EnsemblPlants"/>
        </authorList>
    </citation>
    <scope>IDENTIFICATION</scope>
</reference>
<dbReference type="InterPro" id="IPR009018">
    <property type="entry name" value="Signal_recog_particle_SRP9/14"/>
</dbReference>
<evidence type="ECO:0000256" key="5">
    <source>
        <dbReference type="ARBA" id="ARBA00022884"/>
    </source>
</evidence>
<dbReference type="GO" id="GO:0005786">
    <property type="term" value="C:signal recognition particle, endoplasmic reticulum targeting"/>
    <property type="evidence" value="ECO:0007669"/>
    <property type="project" value="UniProtKB-UniRule"/>
</dbReference>
<feature type="compositionally biased region" description="Basic residues" evidence="11">
    <location>
        <begin position="121"/>
        <end position="130"/>
    </location>
</feature>
<feature type="region of interest" description="Disordered" evidence="11">
    <location>
        <begin position="121"/>
        <end position="158"/>
    </location>
</feature>
<dbReference type="SUPFAM" id="SSF54762">
    <property type="entry name" value="Signal recognition particle alu RNA binding heterodimer, SRP9/14"/>
    <property type="match status" value="1"/>
</dbReference>
<dbReference type="Gene3D" id="3.30.720.10">
    <property type="entry name" value="Signal recognition particle alu RNA binding heterodimer, srp9/1"/>
    <property type="match status" value="1"/>
</dbReference>
<protein>
    <recommendedName>
        <fullName evidence="3 10">Signal recognition particle 14 kDa protein</fullName>
        <shortName evidence="10">SRP14</shortName>
    </recommendedName>
</protein>
<keyword evidence="5 10" id="KW-0694">RNA-binding</keyword>
<evidence type="ECO:0000256" key="1">
    <source>
        <dbReference type="ARBA" id="ARBA00004496"/>
    </source>
</evidence>
<comment type="subunit">
    <text evidence="9 10">Heterodimer with SRP9; binds RNA as heterodimer. Component of a signal recognition particle (SRP) complex that consists of a 7SL RNA molecule of 300 nucleotides and six protein subunits: SRP72, SRP68, SRP54, SRP19, SRP14 and SRP9.</text>
</comment>
<accession>M8BYW2</accession>
<dbReference type="PANTHER" id="PTHR12013">
    <property type="entry name" value="SIGNAL RECOGNITION PARTICLE 14 KD PROTEIN"/>
    <property type="match status" value="1"/>
</dbReference>
<evidence type="ECO:0000256" key="3">
    <source>
        <dbReference type="ARBA" id="ARBA00017926"/>
    </source>
</evidence>
<comment type="similarity">
    <text evidence="2 10">Belongs to the SRP14 family.</text>
</comment>
<dbReference type="GO" id="GO:0006614">
    <property type="term" value="P:SRP-dependent cotranslational protein targeting to membrane"/>
    <property type="evidence" value="ECO:0007669"/>
    <property type="project" value="UniProtKB-UniRule"/>
</dbReference>
<dbReference type="EnsemblPlants" id="EMT08133">
    <property type="protein sequence ID" value="EMT08133"/>
    <property type="gene ID" value="F775_28272"/>
</dbReference>
<evidence type="ECO:0000313" key="12">
    <source>
        <dbReference type="EnsemblPlants" id="EMT08133"/>
    </source>
</evidence>
<sequence length="158" mass="17963">MVENGAETPPCFLELILTMCTRGIAWSVQVLMQADPFLSELTNMYERSTEKGSVWVTMKRSSMKCQARLKKMASKGEPVEYRCLVRATDGKRNISTSLSAKEYLKFQASYALVLKAHMHALKKRERKDRKKTVEAEKIPEKEPKKQKKSSSKKSAGSK</sequence>
<name>M8BYW2_AEGTA</name>
<dbReference type="InterPro" id="IPR003210">
    <property type="entry name" value="Signal_recog_particle_SRP14"/>
</dbReference>
<dbReference type="Pfam" id="PF02290">
    <property type="entry name" value="SRP14"/>
    <property type="match status" value="1"/>
</dbReference>
<dbReference type="GO" id="GO:0008312">
    <property type="term" value="F:7S RNA binding"/>
    <property type="evidence" value="ECO:0007669"/>
    <property type="project" value="UniProtKB-UniRule"/>
</dbReference>
<organism evidence="12">
    <name type="scientific">Aegilops tauschii</name>
    <name type="common">Tausch's goatgrass</name>
    <name type="synonym">Aegilops squarrosa</name>
    <dbReference type="NCBI Taxonomy" id="37682"/>
    <lineage>
        <taxon>Eukaryota</taxon>
        <taxon>Viridiplantae</taxon>
        <taxon>Streptophyta</taxon>
        <taxon>Embryophyta</taxon>
        <taxon>Tracheophyta</taxon>
        <taxon>Spermatophyta</taxon>
        <taxon>Magnoliopsida</taxon>
        <taxon>Liliopsida</taxon>
        <taxon>Poales</taxon>
        <taxon>Poaceae</taxon>
        <taxon>BOP clade</taxon>
        <taxon>Pooideae</taxon>
        <taxon>Triticodae</taxon>
        <taxon>Triticeae</taxon>
        <taxon>Triticinae</taxon>
        <taxon>Aegilops</taxon>
    </lineage>
</organism>
<dbReference type="FunFam" id="3.30.720.10:FF:000004">
    <property type="entry name" value="Signal recognition particle 14 kDa protein"/>
    <property type="match status" value="1"/>
</dbReference>
<proteinExistence type="inferred from homology"/>
<evidence type="ECO:0000256" key="11">
    <source>
        <dbReference type="SAM" id="MobiDB-lite"/>
    </source>
</evidence>
<evidence type="ECO:0000256" key="10">
    <source>
        <dbReference type="RuleBase" id="RU368100"/>
    </source>
</evidence>
<feature type="compositionally biased region" description="Basic and acidic residues" evidence="11">
    <location>
        <begin position="131"/>
        <end position="143"/>
    </location>
</feature>
<keyword evidence="4 10" id="KW-0963">Cytoplasm</keyword>
<evidence type="ECO:0000256" key="4">
    <source>
        <dbReference type="ARBA" id="ARBA00022490"/>
    </source>
</evidence>
<keyword evidence="6 10" id="KW-0733">Signal recognition particle</keyword>
<evidence type="ECO:0000256" key="6">
    <source>
        <dbReference type="ARBA" id="ARBA00023135"/>
    </source>
</evidence>
<evidence type="ECO:0000256" key="2">
    <source>
        <dbReference type="ARBA" id="ARBA00010349"/>
    </source>
</evidence>
<evidence type="ECO:0000256" key="9">
    <source>
        <dbReference type="ARBA" id="ARBA00046890"/>
    </source>
</evidence>
<dbReference type="GO" id="GO:0030942">
    <property type="term" value="F:endoplasmic reticulum signal peptide binding"/>
    <property type="evidence" value="ECO:0007669"/>
    <property type="project" value="UniProtKB-UniRule"/>
</dbReference>
<evidence type="ECO:0000256" key="7">
    <source>
        <dbReference type="ARBA" id="ARBA00023274"/>
    </source>
</evidence>
<keyword evidence="7 10" id="KW-0687">Ribonucleoprotein</keyword>
<evidence type="ECO:0000256" key="8">
    <source>
        <dbReference type="ARBA" id="ARBA00045462"/>
    </source>
</evidence>
<comment type="function">
    <text evidence="8 10">Component of the signal recognition particle (SRP) complex, a ribonucleoprotein complex that mediates the cotranslational targeting of secretory and membrane proteins to the endoplasmic reticulum (ER). SRP9 together with SRP14 and the Alu portion of the SRP RNA, constitutes the elongation arrest domain of SRP. The complex of SRP9 and SRP14 is required for SRP RNA binding.</text>
</comment>